<evidence type="ECO:0000313" key="3">
    <source>
        <dbReference type="Proteomes" id="UP000663814"/>
    </source>
</evidence>
<keyword evidence="1" id="KW-1133">Transmembrane helix</keyword>
<gene>
    <name evidence="2" type="ORF">I4W93_005635</name>
</gene>
<dbReference type="Proteomes" id="UP000663814">
    <property type="component" value="Unassembled WGS sequence"/>
</dbReference>
<name>A0ABS7X7H6_9GAMM</name>
<comment type="caution">
    <text evidence="2">The sequence shown here is derived from an EMBL/GenBank/DDBJ whole genome shotgun (WGS) entry which is preliminary data.</text>
</comment>
<dbReference type="SUPFAM" id="SSF48452">
    <property type="entry name" value="TPR-like"/>
    <property type="match status" value="1"/>
</dbReference>
<protein>
    <submittedName>
        <fullName evidence="2">Tetratricopeptide repeat protein</fullName>
    </submittedName>
</protein>
<dbReference type="InterPro" id="IPR011990">
    <property type="entry name" value="TPR-like_helical_dom_sf"/>
</dbReference>
<dbReference type="RefSeq" id="WP_205310367.1">
    <property type="nucleotide sequence ID" value="NZ_JAERPS020000001.1"/>
</dbReference>
<keyword evidence="1" id="KW-0472">Membrane</keyword>
<proteinExistence type="predicted"/>
<feature type="transmembrane region" description="Helical" evidence="1">
    <location>
        <begin position="260"/>
        <end position="276"/>
    </location>
</feature>
<evidence type="ECO:0000313" key="2">
    <source>
        <dbReference type="EMBL" id="MBZ9611070.1"/>
    </source>
</evidence>
<evidence type="ECO:0000256" key="1">
    <source>
        <dbReference type="SAM" id="Phobius"/>
    </source>
</evidence>
<accession>A0ABS7X7H6</accession>
<reference evidence="2 3" key="1">
    <citation type="submission" date="2021-08" db="EMBL/GenBank/DDBJ databases">
        <title>Rheinheimera aquimaris sp. nov., isolated from seawater of the East Sea in Korea.</title>
        <authorList>
            <person name="Kim K.H."/>
            <person name="Wenting R."/>
            <person name="Kim K.R."/>
            <person name="Jeon C.O."/>
        </authorList>
    </citation>
    <scope>NUCLEOTIDE SEQUENCE [LARGE SCALE GENOMIC DNA]</scope>
    <source>
        <strain evidence="2 3">MA-13</strain>
    </source>
</reference>
<sequence length="277" mass="31664">MPFMQKLRLRFKYGPELLKLQQQVDQLQADKAGDAALEPVLAKLAERYIDFNFKAEGLALLPEVVRLQQKLFGQYSEQLLATYEQYCFAYDGDKKVIPYYRLVLQQLQHLRDTKHDEAATLYELAELYEDWDLLADAEHYLQQSLEVAKSCVVKDDEDLSSYVYFLADFYGRHQRHDDATATVNLYLLHIGRNGPPSRFAYSAYLRVLAGVYENKGDLLKQQQLIKKADSIIDDSFVAVDMHSPTDSVISVDKASLRKPAMLLFVIAAVIIAGLPFI</sequence>
<organism evidence="2 3">
    <name type="scientific">Rheinheimera maricola</name>
    <dbReference type="NCBI Taxonomy" id="2793282"/>
    <lineage>
        <taxon>Bacteria</taxon>
        <taxon>Pseudomonadati</taxon>
        <taxon>Pseudomonadota</taxon>
        <taxon>Gammaproteobacteria</taxon>
        <taxon>Chromatiales</taxon>
        <taxon>Chromatiaceae</taxon>
        <taxon>Rheinheimera</taxon>
    </lineage>
</organism>
<dbReference type="Gene3D" id="1.25.40.10">
    <property type="entry name" value="Tetratricopeptide repeat domain"/>
    <property type="match status" value="1"/>
</dbReference>
<dbReference type="EMBL" id="JAERPS020000001">
    <property type="protein sequence ID" value="MBZ9611070.1"/>
    <property type="molecule type" value="Genomic_DNA"/>
</dbReference>
<keyword evidence="3" id="KW-1185">Reference proteome</keyword>
<keyword evidence="1" id="KW-0812">Transmembrane</keyword>